<dbReference type="AlphaFoldDB" id="A0A1C7M985"/>
<feature type="compositionally biased region" description="Low complexity" evidence="6">
    <location>
        <begin position="1"/>
        <end position="21"/>
    </location>
</feature>
<comment type="caution">
    <text evidence="7">The sequence shown here is derived from an EMBL/GenBank/DDBJ whole genome shotgun (WGS) entry which is preliminary data.</text>
</comment>
<dbReference type="Gene3D" id="1.10.630.10">
    <property type="entry name" value="Cytochrome P450"/>
    <property type="match status" value="1"/>
</dbReference>
<dbReference type="STRING" id="5627.A0A1C7M985"/>
<gene>
    <name evidence="7" type="primary">CYP503A1_5</name>
    <name evidence="7" type="ORF">A0H81_06607</name>
</gene>
<proteinExistence type="inferred from homology"/>
<dbReference type="OrthoDB" id="1844152at2759"/>
<organism evidence="7 8">
    <name type="scientific">Grifola frondosa</name>
    <name type="common">Maitake</name>
    <name type="synonym">Polyporus frondosus</name>
    <dbReference type="NCBI Taxonomy" id="5627"/>
    <lineage>
        <taxon>Eukaryota</taxon>
        <taxon>Fungi</taxon>
        <taxon>Dikarya</taxon>
        <taxon>Basidiomycota</taxon>
        <taxon>Agaricomycotina</taxon>
        <taxon>Agaricomycetes</taxon>
        <taxon>Polyporales</taxon>
        <taxon>Grifolaceae</taxon>
        <taxon>Grifola</taxon>
    </lineage>
</organism>
<dbReference type="InterPro" id="IPR036396">
    <property type="entry name" value="Cyt_P450_sf"/>
</dbReference>
<dbReference type="Proteomes" id="UP000092993">
    <property type="component" value="Unassembled WGS sequence"/>
</dbReference>
<keyword evidence="4" id="KW-0560">Oxidoreductase</keyword>
<feature type="region of interest" description="Disordered" evidence="6">
    <location>
        <begin position="1"/>
        <end position="31"/>
    </location>
</feature>
<evidence type="ECO:0000256" key="1">
    <source>
        <dbReference type="ARBA" id="ARBA00001971"/>
    </source>
</evidence>
<dbReference type="PANTHER" id="PTHR46206">
    <property type="entry name" value="CYTOCHROME P450"/>
    <property type="match status" value="1"/>
</dbReference>
<dbReference type="CDD" id="cd11041">
    <property type="entry name" value="CYP503A1-like"/>
    <property type="match status" value="1"/>
</dbReference>
<sequence length="412" mass="45756">MSDSSSSSMLSPSSPLSLSSPAPQPRKLSHIPTIGPSAPLLSYYGVYKFLIHGPDMIREGYNKHKGSAFKIAKPNGWQVIVSGPSLTEELRKAGDDQLSIQEAVNETIQMRYTLGPTFTTIHIISPSCALTSRTPFPLQAMSGLRCQRWPPSGRSFAERATAYSSASQVFVLTPSLLSKSCITRGVQHLEGMILERYRAMEEFGDDWVDKPNDMLQWLMDVAQRGERTVRALVLRILTMNMAAIHTSSVSFTQALYYLAANPEFVGPLREEVDAIISTDGWSKAAMDKMRKIDSFLKESQRIMGASAISMERKAMRDVVLGDGTFIRLARLYRWLRLCTTTRRCTRHRTCSTRGGSRACADAGEGTKHQMVTTSTIHRLRHGGMRGAFFVLWVQLDSGLMSGWFVAVRDGSS</sequence>
<dbReference type="Pfam" id="PF00067">
    <property type="entry name" value="p450"/>
    <property type="match status" value="1"/>
</dbReference>
<accession>A0A1C7M985</accession>
<dbReference type="GO" id="GO:0005506">
    <property type="term" value="F:iron ion binding"/>
    <property type="evidence" value="ECO:0007669"/>
    <property type="project" value="InterPro"/>
</dbReference>
<dbReference type="SUPFAM" id="SSF48264">
    <property type="entry name" value="Cytochrome P450"/>
    <property type="match status" value="1"/>
</dbReference>
<evidence type="ECO:0000256" key="2">
    <source>
        <dbReference type="ARBA" id="ARBA00010617"/>
    </source>
</evidence>
<keyword evidence="3" id="KW-0479">Metal-binding</keyword>
<evidence type="ECO:0000256" key="5">
    <source>
        <dbReference type="ARBA" id="ARBA00023004"/>
    </source>
</evidence>
<keyword evidence="8" id="KW-1185">Reference proteome</keyword>
<dbReference type="EMBL" id="LUGG01000007">
    <property type="protein sequence ID" value="OBZ73431.1"/>
    <property type="molecule type" value="Genomic_DNA"/>
</dbReference>
<reference evidence="7 8" key="1">
    <citation type="submission" date="2016-03" db="EMBL/GenBank/DDBJ databases">
        <title>Whole genome sequencing of Grifola frondosa 9006-11.</title>
        <authorList>
            <person name="Min B."/>
            <person name="Park H."/>
            <person name="Kim J.-G."/>
            <person name="Cho H."/>
            <person name="Oh Y.-L."/>
            <person name="Kong W.-S."/>
            <person name="Choi I.-G."/>
        </authorList>
    </citation>
    <scope>NUCLEOTIDE SEQUENCE [LARGE SCALE GENOMIC DNA]</scope>
    <source>
        <strain evidence="7 8">9006-11</strain>
    </source>
</reference>
<dbReference type="GO" id="GO:0004497">
    <property type="term" value="F:monooxygenase activity"/>
    <property type="evidence" value="ECO:0007669"/>
    <property type="project" value="InterPro"/>
</dbReference>
<name>A0A1C7M985_GRIFR</name>
<comment type="cofactor">
    <cofactor evidence="1">
        <name>heme</name>
        <dbReference type="ChEBI" id="CHEBI:30413"/>
    </cofactor>
</comment>
<evidence type="ECO:0000256" key="4">
    <source>
        <dbReference type="ARBA" id="ARBA00023002"/>
    </source>
</evidence>
<keyword evidence="5" id="KW-0408">Iron</keyword>
<evidence type="ECO:0000313" key="8">
    <source>
        <dbReference type="Proteomes" id="UP000092993"/>
    </source>
</evidence>
<dbReference type="GO" id="GO:0016705">
    <property type="term" value="F:oxidoreductase activity, acting on paired donors, with incorporation or reduction of molecular oxygen"/>
    <property type="evidence" value="ECO:0007669"/>
    <property type="project" value="InterPro"/>
</dbReference>
<evidence type="ECO:0000313" key="7">
    <source>
        <dbReference type="EMBL" id="OBZ73431.1"/>
    </source>
</evidence>
<evidence type="ECO:0000256" key="3">
    <source>
        <dbReference type="ARBA" id="ARBA00022723"/>
    </source>
</evidence>
<dbReference type="GO" id="GO:0020037">
    <property type="term" value="F:heme binding"/>
    <property type="evidence" value="ECO:0007669"/>
    <property type="project" value="InterPro"/>
</dbReference>
<evidence type="ECO:0000256" key="6">
    <source>
        <dbReference type="SAM" id="MobiDB-lite"/>
    </source>
</evidence>
<protein>
    <submittedName>
        <fullName evidence="7">Ent-kaurene oxidase</fullName>
    </submittedName>
</protein>
<dbReference type="InterPro" id="IPR001128">
    <property type="entry name" value="Cyt_P450"/>
</dbReference>
<comment type="similarity">
    <text evidence="2">Belongs to the cytochrome P450 family.</text>
</comment>